<feature type="domain" description="Response regulatory" evidence="11">
    <location>
        <begin position="667"/>
        <end position="783"/>
    </location>
</feature>
<evidence type="ECO:0000256" key="6">
    <source>
        <dbReference type="ARBA" id="ARBA00023163"/>
    </source>
</evidence>
<dbReference type="CDD" id="cd00082">
    <property type="entry name" value="HisKA"/>
    <property type="match status" value="1"/>
</dbReference>
<dbReference type="PANTHER" id="PTHR43547">
    <property type="entry name" value="TWO-COMPONENT HISTIDINE KINASE"/>
    <property type="match status" value="1"/>
</dbReference>
<dbReference type="Gene3D" id="1.25.40.10">
    <property type="entry name" value="Tetratricopeptide repeat domain"/>
    <property type="match status" value="1"/>
</dbReference>
<dbReference type="KEGG" id="als:DJ013_07535"/>
<dbReference type="FunFam" id="1.10.287.130:FF:000045">
    <property type="entry name" value="Two-component system sensor histidine kinase/response regulator"/>
    <property type="match status" value="1"/>
</dbReference>
<evidence type="ECO:0000256" key="3">
    <source>
        <dbReference type="ARBA" id="ARBA00022553"/>
    </source>
</evidence>
<evidence type="ECO:0000259" key="9">
    <source>
        <dbReference type="PROSITE" id="PS01124"/>
    </source>
</evidence>
<reference evidence="12 13" key="1">
    <citation type="submission" date="2018-05" db="EMBL/GenBank/DDBJ databases">
        <title>Complete genome sequence of Arcticibacterium luteifluviistationis SM1504T, a cytophagaceae bacterium isolated from Arctic surface seawater.</title>
        <authorList>
            <person name="Li Y."/>
            <person name="Qin Q.-L."/>
        </authorList>
    </citation>
    <scope>NUCLEOTIDE SEQUENCE [LARGE SCALE GENOMIC DNA]</scope>
    <source>
        <strain evidence="12 13">SM1504</strain>
    </source>
</reference>
<dbReference type="InterPro" id="IPR036890">
    <property type="entry name" value="HATPase_C_sf"/>
</dbReference>
<dbReference type="SMART" id="SM00388">
    <property type="entry name" value="HisKA"/>
    <property type="match status" value="1"/>
</dbReference>
<feature type="transmembrane region" description="Helical" evidence="8">
    <location>
        <begin position="354"/>
        <end position="376"/>
    </location>
</feature>
<dbReference type="SUPFAM" id="SSF46689">
    <property type="entry name" value="Homeodomain-like"/>
    <property type="match status" value="1"/>
</dbReference>
<dbReference type="SMART" id="SM00448">
    <property type="entry name" value="REC"/>
    <property type="match status" value="1"/>
</dbReference>
<evidence type="ECO:0000256" key="4">
    <source>
        <dbReference type="ARBA" id="ARBA00023015"/>
    </source>
</evidence>
<dbReference type="Pfam" id="PF00512">
    <property type="entry name" value="HisKA"/>
    <property type="match status" value="1"/>
</dbReference>
<dbReference type="Proteomes" id="UP000249873">
    <property type="component" value="Chromosome"/>
</dbReference>
<dbReference type="OrthoDB" id="9797097at2"/>
<accession>A0A2Z4G9W6</accession>
<dbReference type="InterPro" id="IPR011990">
    <property type="entry name" value="TPR-like_helical_dom_sf"/>
</dbReference>
<dbReference type="InterPro" id="IPR004358">
    <property type="entry name" value="Sig_transdc_His_kin-like_C"/>
</dbReference>
<dbReference type="Gene3D" id="3.40.50.2300">
    <property type="match status" value="1"/>
</dbReference>
<dbReference type="Gene3D" id="1.10.287.130">
    <property type="match status" value="1"/>
</dbReference>
<evidence type="ECO:0000256" key="1">
    <source>
        <dbReference type="ARBA" id="ARBA00000085"/>
    </source>
</evidence>
<gene>
    <name evidence="12" type="ORF">DJ013_07535</name>
</gene>
<dbReference type="EC" id="2.7.13.3" evidence="2"/>
<dbReference type="InterPro" id="IPR011006">
    <property type="entry name" value="CheY-like_superfamily"/>
</dbReference>
<dbReference type="PROSITE" id="PS00041">
    <property type="entry name" value="HTH_ARAC_FAMILY_1"/>
    <property type="match status" value="1"/>
</dbReference>
<dbReference type="Gene3D" id="1.10.10.60">
    <property type="entry name" value="Homeodomain-like"/>
    <property type="match status" value="1"/>
</dbReference>
<dbReference type="InterPro" id="IPR018060">
    <property type="entry name" value="HTH_AraC"/>
</dbReference>
<dbReference type="SMART" id="SM00342">
    <property type="entry name" value="HTH_ARAC"/>
    <property type="match status" value="1"/>
</dbReference>
<dbReference type="CDD" id="cd17574">
    <property type="entry name" value="REC_OmpR"/>
    <property type="match status" value="1"/>
</dbReference>
<dbReference type="EMBL" id="CP029480">
    <property type="protein sequence ID" value="AWV98029.1"/>
    <property type="molecule type" value="Genomic_DNA"/>
</dbReference>
<feature type="domain" description="Histidine kinase" evidence="10">
    <location>
        <begin position="417"/>
        <end position="632"/>
    </location>
</feature>
<dbReference type="GO" id="GO:0043565">
    <property type="term" value="F:sequence-specific DNA binding"/>
    <property type="evidence" value="ECO:0007669"/>
    <property type="project" value="InterPro"/>
</dbReference>
<dbReference type="GO" id="GO:0003700">
    <property type="term" value="F:DNA-binding transcription factor activity"/>
    <property type="evidence" value="ECO:0007669"/>
    <property type="project" value="InterPro"/>
</dbReference>
<keyword evidence="6" id="KW-0804">Transcription</keyword>
<keyword evidence="3 7" id="KW-0597">Phosphoprotein</keyword>
<dbReference type="SUPFAM" id="SSF48452">
    <property type="entry name" value="TPR-like"/>
    <property type="match status" value="1"/>
</dbReference>
<evidence type="ECO:0000259" key="11">
    <source>
        <dbReference type="PROSITE" id="PS50110"/>
    </source>
</evidence>
<dbReference type="SUPFAM" id="SSF55874">
    <property type="entry name" value="ATPase domain of HSP90 chaperone/DNA topoisomerase II/histidine kinase"/>
    <property type="match status" value="1"/>
</dbReference>
<dbReference type="RefSeq" id="WP_111371131.1">
    <property type="nucleotide sequence ID" value="NZ_CP029480.1"/>
</dbReference>
<dbReference type="InterPro" id="IPR018062">
    <property type="entry name" value="HTH_AraC-typ_CS"/>
</dbReference>
<sequence>MLNRILCPVHRLSFGVIFTICFISSSLVLSAQKLDISLKDISAQLELSEKYLNANKNDSVLIISKNVLIKLKANSQLNTDIGIRFQLVEALALEQKEYDGLALEKLSMIVGQSLDNELWDVYSRACLAEALIHEKSEQKDMCFEWLALAEETIKKNHLEKIYPYYAIRMASATRIFYSNDKAKYYLNEAIRSGREQKLLKEEALGHHLMYFILPEDSASQSREHWRQALELYKELKDDTGVSFCYGSISKTAYDAAAYNRALAYNDSSLYYTELAIKNGFVKHPGIGLFNVRRGEIFEKLGQKDSAIIYLEKGYELEVSRLKEKLSTDIFEIVSRHKLDKAEKAIDFQESKLQLLNILLFISILAIAFIVSLLYFLRKNNRNLILSEKKLQDQNKLILEQSSQLKTLDIAKSRFFANVSHELRTPLTLILGPINTLLKDGQMDKRQTSLLKMASRSGKELIHLVNEILDLGKLDSRKMKLKLKSTHLKSFFQTFFVQFESLTSQKSISYVILNSIDESAFGEIDETKCRQIVNNLVSNAIKYTPENGKVIIELKLENSELHLLVSNSGKEISQKDLPHIFERYYQGEDAKLGGTGIGLALCHEYVHLLKGQISAYHSEEGQTVFDVKFPLDTTQAVEPVEELLQTDLIEENFVLLPVEASPGIEKPTILLVEDNLSLQEYISMTLEQDYKIVKASNGQDALLKLTSIDKCSLILSDLMMPIMDGYELIENIKSNELTHNIPMIMLTARVDLEDKLKALRIGVDDYITKPFDQEELLVRIGNLLKNKTVRDQAILEEVSTGSNDINSENDWFNSFEDYVRGNCGNANLNIPEIAEEFAMSESTLLRQLKKRTGLTTIQFIQEVRLRKALLLLENGEFYSIKNLAAEVGYKDARTFSRSFKSKFGKLPTEMA</sequence>
<feature type="modified residue" description="4-aspartylphosphate" evidence="7">
    <location>
        <position position="716"/>
    </location>
</feature>
<keyword evidence="4" id="KW-0805">Transcription regulation</keyword>
<evidence type="ECO:0000259" key="10">
    <source>
        <dbReference type="PROSITE" id="PS50109"/>
    </source>
</evidence>
<dbReference type="SUPFAM" id="SSF47384">
    <property type="entry name" value="Homodimeric domain of signal transducing histidine kinase"/>
    <property type="match status" value="1"/>
</dbReference>
<evidence type="ECO:0000256" key="7">
    <source>
        <dbReference type="PROSITE-ProRule" id="PRU00169"/>
    </source>
</evidence>
<evidence type="ECO:0000256" key="8">
    <source>
        <dbReference type="SAM" id="Phobius"/>
    </source>
</evidence>
<evidence type="ECO:0000256" key="5">
    <source>
        <dbReference type="ARBA" id="ARBA00023125"/>
    </source>
</evidence>
<keyword evidence="5" id="KW-0238">DNA-binding</keyword>
<dbReference type="Pfam" id="PF00072">
    <property type="entry name" value="Response_reg"/>
    <property type="match status" value="1"/>
</dbReference>
<dbReference type="SMART" id="SM00387">
    <property type="entry name" value="HATPase_c"/>
    <property type="match status" value="1"/>
</dbReference>
<feature type="domain" description="HTH araC/xylS-type" evidence="9">
    <location>
        <begin position="812"/>
        <end position="910"/>
    </location>
</feature>
<dbReference type="InterPro" id="IPR001789">
    <property type="entry name" value="Sig_transdc_resp-reg_receiver"/>
</dbReference>
<dbReference type="Pfam" id="PF12833">
    <property type="entry name" value="HTH_18"/>
    <property type="match status" value="1"/>
</dbReference>
<dbReference type="PANTHER" id="PTHR43547:SF2">
    <property type="entry name" value="HYBRID SIGNAL TRANSDUCTION HISTIDINE KINASE C"/>
    <property type="match status" value="1"/>
</dbReference>
<dbReference type="Gene3D" id="3.30.565.10">
    <property type="entry name" value="Histidine kinase-like ATPase, C-terminal domain"/>
    <property type="match status" value="1"/>
</dbReference>
<dbReference type="PROSITE" id="PS01124">
    <property type="entry name" value="HTH_ARAC_FAMILY_2"/>
    <property type="match status" value="1"/>
</dbReference>
<keyword evidence="8" id="KW-0472">Membrane</keyword>
<dbReference type="InterPro" id="IPR005467">
    <property type="entry name" value="His_kinase_dom"/>
</dbReference>
<dbReference type="PROSITE" id="PS50110">
    <property type="entry name" value="RESPONSE_REGULATORY"/>
    <property type="match status" value="1"/>
</dbReference>
<dbReference type="AlphaFoldDB" id="A0A2Z4G9W6"/>
<keyword evidence="13" id="KW-1185">Reference proteome</keyword>
<keyword evidence="8" id="KW-1133">Transmembrane helix</keyword>
<evidence type="ECO:0000256" key="2">
    <source>
        <dbReference type="ARBA" id="ARBA00012438"/>
    </source>
</evidence>
<comment type="catalytic activity">
    <reaction evidence="1">
        <text>ATP + protein L-histidine = ADP + protein N-phospho-L-histidine.</text>
        <dbReference type="EC" id="2.7.13.3"/>
    </reaction>
</comment>
<dbReference type="Pfam" id="PF02518">
    <property type="entry name" value="HATPase_c"/>
    <property type="match status" value="1"/>
</dbReference>
<dbReference type="InterPro" id="IPR036097">
    <property type="entry name" value="HisK_dim/P_sf"/>
</dbReference>
<dbReference type="GO" id="GO:0000155">
    <property type="term" value="F:phosphorelay sensor kinase activity"/>
    <property type="evidence" value="ECO:0007669"/>
    <property type="project" value="InterPro"/>
</dbReference>
<evidence type="ECO:0000313" key="13">
    <source>
        <dbReference type="Proteomes" id="UP000249873"/>
    </source>
</evidence>
<dbReference type="PRINTS" id="PR00344">
    <property type="entry name" value="BCTRLSENSOR"/>
</dbReference>
<dbReference type="InterPro" id="IPR003594">
    <property type="entry name" value="HATPase_dom"/>
</dbReference>
<protein>
    <recommendedName>
        <fullName evidence="2">histidine kinase</fullName>
        <ecNumber evidence="2">2.7.13.3</ecNumber>
    </recommendedName>
</protein>
<proteinExistence type="predicted"/>
<dbReference type="PROSITE" id="PS50109">
    <property type="entry name" value="HIS_KIN"/>
    <property type="match status" value="1"/>
</dbReference>
<dbReference type="InterPro" id="IPR009057">
    <property type="entry name" value="Homeodomain-like_sf"/>
</dbReference>
<keyword evidence="8" id="KW-0812">Transmembrane</keyword>
<dbReference type="InterPro" id="IPR003661">
    <property type="entry name" value="HisK_dim/P_dom"/>
</dbReference>
<organism evidence="12 13">
    <name type="scientific">Arcticibacterium luteifluviistationis</name>
    <dbReference type="NCBI Taxonomy" id="1784714"/>
    <lineage>
        <taxon>Bacteria</taxon>
        <taxon>Pseudomonadati</taxon>
        <taxon>Bacteroidota</taxon>
        <taxon>Cytophagia</taxon>
        <taxon>Cytophagales</taxon>
        <taxon>Leadbetterellaceae</taxon>
        <taxon>Arcticibacterium</taxon>
    </lineage>
</organism>
<dbReference type="SUPFAM" id="SSF52172">
    <property type="entry name" value="CheY-like"/>
    <property type="match status" value="1"/>
</dbReference>
<name>A0A2Z4G9W6_9BACT</name>
<evidence type="ECO:0000313" key="12">
    <source>
        <dbReference type="EMBL" id="AWV98029.1"/>
    </source>
</evidence>